<evidence type="ECO:0000313" key="3">
    <source>
        <dbReference type="EMBL" id="GHD04313.1"/>
    </source>
</evidence>
<accession>A0ABQ3GGW5</accession>
<dbReference type="InterPro" id="IPR050116">
    <property type="entry name" value="DNA_polymerase-Y"/>
</dbReference>
<dbReference type="InterPro" id="IPR001126">
    <property type="entry name" value="UmuC"/>
</dbReference>
<proteinExistence type="inferred from homology"/>
<comment type="similarity">
    <text evidence="1">Belongs to the DNA polymerase type-Y family.</text>
</comment>
<dbReference type="PANTHER" id="PTHR11076:SF33">
    <property type="entry name" value="DNA POLYMERASE KAPPA"/>
    <property type="match status" value="1"/>
</dbReference>
<dbReference type="Gene3D" id="3.30.70.270">
    <property type="match status" value="1"/>
</dbReference>
<dbReference type="SUPFAM" id="SSF100879">
    <property type="entry name" value="Lesion bypass DNA polymerase (Y-family), little finger domain"/>
    <property type="match status" value="1"/>
</dbReference>
<evidence type="ECO:0000256" key="1">
    <source>
        <dbReference type="ARBA" id="ARBA00010945"/>
    </source>
</evidence>
<dbReference type="Proteomes" id="UP000626210">
    <property type="component" value="Unassembled WGS sequence"/>
</dbReference>
<protein>
    <recommendedName>
        <fullName evidence="2">UmuC domain-containing protein</fullName>
    </recommendedName>
</protein>
<name>A0ABQ3GGW5_9BURK</name>
<evidence type="ECO:0000259" key="2">
    <source>
        <dbReference type="PROSITE" id="PS50173"/>
    </source>
</evidence>
<dbReference type="InterPro" id="IPR017961">
    <property type="entry name" value="DNA_pol_Y-fam_little_finger"/>
</dbReference>
<dbReference type="InterPro" id="IPR043128">
    <property type="entry name" value="Rev_trsase/Diguanyl_cyclase"/>
</dbReference>
<dbReference type="Gene3D" id="1.10.150.20">
    <property type="entry name" value="5' to 3' exonuclease, C-terminal subdomain"/>
    <property type="match status" value="1"/>
</dbReference>
<feature type="domain" description="UmuC" evidence="2">
    <location>
        <begin position="1"/>
        <end position="73"/>
    </location>
</feature>
<dbReference type="InterPro" id="IPR036775">
    <property type="entry name" value="DNA_pol_Y-fam_lit_finger_sf"/>
</dbReference>
<dbReference type="Pfam" id="PF00817">
    <property type="entry name" value="IMS"/>
    <property type="match status" value="1"/>
</dbReference>
<evidence type="ECO:0000313" key="4">
    <source>
        <dbReference type="Proteomes" id="UP000626210"/>
    </source>
</evidence>
<reference evidence="4" key="1">
    <citation type="journal article" date="2019" name="Int. J. Syst. Evol. Microbiol.">
        <title>The Global Catalogue of Microorganisms (GCM) 10K type strain sequencing project: providing services to taxonomists for standard genome sequencing and annotation.</title>
        <authorList>
            <consortium name="The Broad Institute Genomics Platform"/>
            <consortium name="The Broad Institute Genome Sequencing Center for Infectious Disease"/>
            <person name="Wu L."/>
            <person name="Ma J."/>
        </authorList>
    </citation>
    <scope>NUCLEOTIDE SEQUENCE [LARGE SCALE GENOMIC DNA]</scope>
    <source>
        <strain evidence="4">KCTC 23314</strain>
    </source>
</reference>
<dbReference type="Pfam" id="PF11799">
    <property type="entry name" value="IMS_C"/>
    <property type="match status" value="1"/>
</dbReference>
<dbReference type="EMBL" id="BMYK01000049">
    <property type="protein sequence ID" value="GHD04313.1"/>
    <property type="molecule type" value="Genomic_DNA"/>
</dbReference>
<comment type="caution">
    <text evidence="3">The sequence shown here is derived from an EMBL/GenBank/DDBJ whole genome shotgun (WGS) entry which is preliminary data.</text>
</comment>
<keyword evidence="4" id="KW-1185">Reference proteome</keyword>
<sequence length="251" mass="27628">MLEDDSETIARRLKTAVVEATGGLTCSVGLAPNKLLAKLSSEMQKPDGFTILTMDDLPRRVWPMAAAKINGIGPKANERLASFGIATIGDLAERNEPWLIENFGRSYGAWLYRVSHGLDDRPVVTYSEPVSMSRETTFERNLHAVRDREELGTAFKALCDQVAADLARKGYVSKKIGVKLRFDDFKTVTRDVTLPSAIGDARSLRKAASSCIKRIDMVRTIRLLGIKAGSLGRPAAVQEAEDPAQFELKFD</sequence>
<dbReference type="PROSITE" id="PS50173">
    <property type="entry name" value="UMUC"/>
    <property type="match status" value="1"/>
</dbReference>
<organism evidence="3 4">
    <name type="scientific">Pseudorhodoferax aquiterrae</name>
    <dbReference type="NCBI Taxonomy" id="747304"/>
    <lineage>
        <taxon>Bacteria</taxon>
        <taxon>Pseudomonadati</taxon>
        <taxon>Pseudomonadota</taxon>
        <taxon>Betaproteobacteria</taxon>
        <taxon>Burkholderiales</taxon>
        <taxon>Comamonadaceae</taxon>
    </lineage>
</organism>
<dbReference type="Gene3D" id="3.30.1490.100">
    <property type="entry name" value="DNA polymerase, Y-family, little finger domain"/>
    <property type="match status" value="1"/>
</dbReference>
<dbReference type="PANTHER" id="PTHR11076">
    <property type="entry name" value="DNA REPAIR POLYMERASE UMUC / TRANSFERASE FAMILY MEMBER"/>
    <property type="match status" value="1"/>
</dbReference>
<dbReference type="InterPro" id="IPR043502">
    <property type="entry name" value="DNA/RNA_pol_sf"/>
</dbReference>
<gene>
    <name evidence="3" type="ORF">GCM10007320_65110</name>
</gene>
<dbReference type="SUPFAM" id="SSF56672">
    <property type="entry name" value="DNA/RNA polymerases"/>
    <property type="match status" value="1"/>
</dbReference>